<dbReference type="GeneID" id="24721753"/>
<sequence length="80" mass="9452">MLYYKNTYDLDKSPPKRMSRKSFQERYGRPFCFKEFKIKFEHAHVTDDPYCSDVEGKTEPLVEGSFDDLVIAEYDAGQEI</sequence>
<feature type="region of interest" description="Disordered" evidence="1">
    <location>
        <begin position="1"/>
        <end position="22"/>
    </location>
</feature>
<accession>A0A0A0YVJ1</accession>
<evidence type="ECO:0000313" key="2">
    <source>
        <dbReference type="EMBL" id="AIX12125.1"/>
    </source>
</evidence>
<protein>
    <submittedName>
        <fullName evidence="2">Uncharacterized protein</fullName>
    </submittedName>
</protein>
<dbReference type="EMBL" id="KM236240">
    <property type="protein sequence ID" value="AIX12125.1"/>
    <property type="molecule type" value="Genomic_DNA"/>
</dbReference>
<dbReference type="Proteomes" id="UP000030323">
    <property type="component" value="Segment"/>
</dbReference>
<reference evidence="2 3" key="1">
    <citation type="journal article" date="2015" name="Genome Announc.">
        <title>Complete Genome Sequence of Citrobacter freundii Myophage Moon.</title>
        <authorList>
            <person name="Edwards G.B."/>
            <person name="Luna A.J."/>
            <person name="Hernandez A.C."/>
            <person name="Kuty Everett G.F."/>
        </authorList>
    </citation>
    <scope>NUCLEOTIDE SEQUENCE [LARGE SCALE GENOMIC DNA]</scope>
</reference>
<name>A0A0A0YVJ1_9CAUD</name>
<dbReference type="RefSeq" id="YP_009146587.1">
    <property type="nucleotide sequence ID" value="NC_027331.1"/>
</dbReference>
<evidence type="ECO:0000313" key="3">
    <source>
        <dbReference type="Proteomes" id="UP000030323"/>
    </source>
</evidence>
<dbReference type="KEGG" id="vg:24721753"/>
<gene>
    <name evidence="2" type="ORF">CPT_Moon154</name>
</gene>
<keyword evidence="3" id="KW-1185">Reference proteome</keyword>
<proteinExistence type="predicted"/>
<organism evidence="2 3">
    <name type="scientific">Citrobacter phage Moon</name>
    <dbReference type="NCBI Taxonomy" id="1540095"/>
    <lineage>
        <taxon>Viruses</taxon>
        <taxon>Duplodnaviria</taxon>
        <taxon>Heunggongvirae</taxon>
        <taxon>Uroviricota</taxon>
        <taxon>Caudoviricetes</taxon>
        <taxon>Pantevenvirales</taxon>
        <taxon>Straboviridae</taxon>
        <taxon>Tevenvirinae</taxon>
        <taxon>Moonvirus</taxon>
        <taxon>Moonvirus moon</taxon>
    </lineage>
</organism>
<evidence type="ECO:0000256" key="1">
    <source>
        <dbReference type="SAM" id="MobiDB-lite"/>
    </source>
</evidence>